<keyword evidence="1" id="KW-0812">Transmembrane</keyword>
<keyword evidence="3" id="KW-1185">Reference proteome</keyword>
<evidence type="ECO:0000256" key="1">
    <source>
        <dbReference type="SAM" id="Phobius"/>
    </source>
</evidence>
<proteinExistence type="predicted"/>
<dbReference type="Proteomes" id="UP000472265">
    <property type="component" value="Chromosome 4"/>
</dbReference>
<feature type="transmembrane region" description="Helical" evidence="1">
    <location>
        <begin position="61"/>
        <end position="86"/>
    </location>
</feature>
<sequence length="213" mass="23159">MSAELFPASGNNASLQGTTIGGSKPLHRFMKGQPKNVGVIVLVLGSGFFIVSISLRQSSIFHIWSVIPPGLFLGTLFIACGILFIVTEHNPTKKTVTASLALSIVTLLGSCWTILHIMPSVIYTSSYRHYEILEDNVTETEDTWSTSYEAMGLSLESIYLFYSFVGAIIFIIMSALAGSALRSSKSQVKTTSTHIANCAVHVPLTWRISHNVC</sequence>
<gene>
    <name evidence="2" type="primary">LOC115579762</name>
</gene>
<accession>A0A671VBS5</accession>
<dbReference type="InParanoid" id="A0A671VBS5"/>
<evidence type="ECO:0000313" key="2">
    <source>
        <dbReference type="Ensembl" id="ENSSAUP00010023785.1"/>
    </source>
</evidence>
<dbReference type="Ensembl" id="ENSSAUT00010025130.1">
    <property type="protein sequence ID" value="ENSSAUP00010023785.1"/>
    <property type="gene ID" value="ENSSAUG00010010448.1"/>
</dbReference>
<organism evidence="2 3">
    <name type="scientific">Sparus aurata</name>
    <name type="common">Gilthead sea bream</name>
    <dbReference type="NCBI Taxonomy" id="8175"/>
    <lineage>
        <taxon>Eukaryota</taxon>
        <taxon>Metazoa</taxon>
        <taxon>Chordata</taxon>
        <taxon>Craniata</taxon>
        <taxon>Vertebrata</taxon>
        <taxon>Euteleostomi</taxon>
        <taxon>Actinopterygii</taxon>
        <taxon>Neopterygii</taxon>
        <taxon>Teleostei</taxon>
        <taxon>Neoteleostei</taxon>
        <taxon>Acanthomorphata</taxon>
        <taxon>Eupercaria</taxon>
        <taxon>Spariformes</taxon>
        <taxon>Sparidae</taxon>
        <taxon>Sparus</taxon>
    </lineage>
</organism>
<dbReference type="AlphaFoldDB" id="A0A671VBS5"/>
<reference evidence="2" key="3">
    <citation type="submission" date="2025-09" db="UniProtKB">
        <authorList>
            <consortium name="Ensembl"/>
        </authorList>
    </citation>
    <scope>IDENTIFICATION</scope>
</reference>
<reference evidence="2" key="1">
    <citation type="submission" date="2021-04" db="EMBL/GenBank/DDBJ databases">
        <authorList>
            <consortium name="Wellcome Sanger Institute Data Sharing"/>
        </authorList>
    </citation>
    <scope>NUCLEOTIDE SEQUENCE [LARGE SCALE GENOMIC DNA]</scope>
</reference>
<feature type="transmembrane region" description="Helical" evidence="1">
    <location>
        <begin position="37"/>
        <end position="55"/>
    </location>
</feature>
<reference evidence="2" key="2">
    <citation type="submission" date="2025-08" db="UniProtKB">
        <authorList>
            <consortium name="Ensembl"/>
        </authorList>
    </citation>
    <scope>IDENTIFICATION</scope>
</reference>
<dbReference type="OMA" id="MENYQHM"/>
<protein>
    <submittedName>
        <fullName evidence="2">Uncharacterized LOC115579762</fullName>
    </submittedName>
</protein>
<feature type="transmembrane region" description="Helical" evidence="1">
    <location>
        <begin position="159"/>
        <end position="181"/>
    </location>
</feature>
<dbReference type="GeneTree" id="ENSGT00510000052164"/>
<keyword evidence="1" id="KW-0472">Membrane</keyword>
<evidence type="ECO:0000313" key="3">
    <source>
        <dbReference type="Proteomes" id="UP000472265"/>
    </source>
</evidence>
<name>A0A671VBS5_SPAAU</name>
<keyword evidence="1" id="KW-1133">Transmembrane helix</keyword>
<feature type="transmembrane region" description="Helical" evidence="1">
    <location>
        <begin position="98"/>
        <end position="118"/>
    </location>
</feature>